<sequence length="73" mass="7655">MLNLISLIVGVVTLPIMLVGLVPLLGWINYLVIPMAIVGLVLGVLSSSNTGRNLNIVVLIIGAVRLSLGGFIF</sequence>
<evidence type="ECO:0000313" key="3">
    <source>
        <dbReference type="Proteomes" id="UP000094487"/>
    </source>
</evidence>
<dbReference type="Proteomes" id="UP000094487">
    <property type="component" value="Unassembled WGS sequence"/>
</dbReference>
<dbReference type="EMBL" id="MDDS01000013">
    <property type="protein sequence ID" value="ODP38660.1"/>
    <property type="molecule type" value="Genomic_DNA"/>
</dbReference>
<feature type="transmembrane region" description="Helical" evidence="1">
    <location>
        <begin position="31"/>
        <end position="47"/>
    </location>
</feature>
<reference evidence="2 3" key="1">
    <citation type="submission" date="2016-08" db="EMBL/GenBank/DDBJ databases">
        <title>Draft genome of the agarase producing Sphingomonas sp. MCT13.</title>
        <authorList>
            <person name="D'Andrea M.M."/>
            <person name="Rossolini G.M."/>
            <person name="Thaller M.C."/>
        </authorList>
    </citation>
    <scope>NUCLEOTIDE SEQUENCE [LARGE SCALE GENOMIC DNA]</scope>
    <source>
        <strain evidence="2 3">MCT13</strain>
    </source>
</reference>
<keyword evidence="1" id="KW-0812">Transmembrane</keyword>
<organism evidence="2 3">
    <name type="scientific">Sphingomonas turrisvirgatae</name>
    <dbReference type="NCBI Taxonomy" id="1888892"/>
    <lineage>
        <taxon>Bacteria</taxon>
        <taxon>Pseudomonadati</taxon>
        <taxon>Pseudomonadota</taxon>
        <taxon>Alphaproteobacteria</taxon>
        <taxon>Sphingomonadales</taxon>
        <taxon>Sphingomonadaceae</taxon>
        <taxon>Sphingomonas</taxon>
    </lineage>
</organism>
<proteinExistence type="predicted"/>
<feature type="transmembrane region" description="Helical" evidence="1">
    <location>
        <begin position="54"/>
        <end position="72"/>
    </location>
</feature>
<keyword evidence="3" id="KW-1185">Reference proteome</keyword>
<dbReference type="OrthoDB" id="7391824at2"/>
<accession>A0A1E3M0V3</accession>
<gene>
    <name evidence="2" type="ORF">BFL28_01095</name>
</gene>
<dbReference type="AlphaFoldDB" id="A0A1E3M0V3"/>
<keyword evidence="1" id="KW-0472">Membrane</keyword>
<name>A0A1E3M0V3_9SPHN</name>
<evidence type="ECO:0000256" key="1">
    <source>
        <dbReference type="SAM" id="Phobius"/>
    </source>
</evidence>
<comment type="caution">
    <text evidence="2">The sequence shown here is derived from an EMBL/GenBank/DDBJ whole genome shotgun (WGS) entry which is preliminary data.</text>
</comment>
<dbReference type="STRING" id="1888892.BFL28_01095"/>
<feature type="transmembrane region" description="Helical" evidence="1">
    <location>
        <begin position="7"/>
        <end position="25"/>
    </location>
</feature>
<dbReference type="RefSeq" id="WP_069319748.1">
    <property type="nucleotide sequence ID" value="NZ_MDDS01000013.1"/>
</dbReference>
<evidence type="ECO:0000313" key="2">
    <source>
        <dbReference type="EMBL" id="ODP38660.1"/>
    </source>
</evidence>
<keyword evidence="1" id="KW-1133">Transmembrane helix</keyword>
<protein>
    <submittedName>
        <fullName evidence="2">Uncharacterized protein</fullName>
    </submittedName>
</protein>